<dbReference type="EMBL" id="JADEWZ010000025">
    <property type="protein sequence ID" value="MBE9117442.1"/>
    <property type="molecule type" value="Genomic_DNA"/>
</dbReference>
<dbReference type="InterPro" id="IPR038673">
    <property type="entry name" value="OprB_sf"/>
</dbReference>
<evidence type="ECO:0000313" key="5">
    <source>
        <dbReference type="EMBL" id="MBE9117442.1"/>
    </source>
</evidence>
<sequence>MAQIPAASQFRDIQPTDWAFQALAELRERYDCLAGYPDGTYRGNRPLSRYEFAAGLNACLSRIEEIIQFGAGERITREDLETLRRLQEEFETELVSLQGRVDSLEARTAQLENHQFSTTTKLSGITVFGVQARNDNRADLNPRDGIPDTEDPRSDPYLTTLSLLFLRTDFDPRSYLKIGLLNSTGANNPTVSNDGLLAYEIPSSGLNVFDLHFHWLAADNFAVLVGTEGVNMFNAFRGPNRFEGAATGSLSLFSQRNPILWIGGYNSAGVAFDWQIAEKVSVQGVYSSLNLGRFGILSRGLFDGVTTAALQVLVTPADPFDIAFHYVNNYSINGSLFTGVGDSALTANGQPLQTHAFGATANWQISPTVTLGAWGGYTTSHIPGQSGSVQTTNYMAYLSLPDLFKEGNLGGIYIGVPPKIVSSNLPIGSNVPDFLNTGVGAAGGQPGTTLQIEAFYRMNITDNISITPGIIQIFNPRHTPNSDSITIGVLRTSFLF</sequence>
<comment type="caution">
    <text evidence="5">The sequence shown here is derived from an EMBL/GenBank/DDBJ whole genome shotgun (WGS) entry which is preliminary data.</text>
</comment>
<dbReference type="InterPro" id="IPR051465">
    <property type="entry name" value="Cell_Envelope_Struct_Comp"/>
</dbReference>
<feature type="domain" description="SLH" evidence="4">
    <location>
        <begin position="6"/>
        <end position="70"/>
    </location>
</feature>
<protein>
    <submittedName>
        <fullName evidence="5">Carbohydrate porin</fullName>
    </submittedName>
</protein>
<dbReference type="InterPro" id="IPR007049">
    <property type="entry name" value="Carb-sel_porin_OprB"/>
</dbReference>
<evidence type="ECO:0000256" key="2">
    <source>
        <dbReference type="RuleBase" id="RU363072"/>
    </source>
</evidence>
<dbReference type="AlphaFoldDB" id="A0A8J7DXT9"/>
<name>A0A8J7DXT9_9CYAN</name>
<dbReference type="Pfam" id="PF00395">
    <property type="entry name" value="SLH"/>
    <property type="match status" value="1"/>
</dbReference>
<dbReference type="Pfam" id="PF04966">
    <property type="entry name" value="OprB"/>
    <property type="match status" value="1"/>
</dbReference>
<keyword evidence="3" id="KW-0175">Coiled coil</keyword>
<evidence type="ECO:0000313" key="6">
    <source>
        <dbReference type="Proteomes" id="UP000654482"/>
    </source>
</evidence>
<evidence type="ECO:0000259" key="4">
    <source>
        <dbReference type="PROSITE" id="PS51272"/>
    </source>
</evidence>
<keyword evidence="6" id="KW-1185">Reference proteome</keyword>
<dbReference type="PANTHER" id="PTHR43308:SF1">
    <property type="entry name" value="OUTER MEMBRANE PROTEIN ALPHA"/>
    <property type="match status" value="1"/>
</dbReference>
<dbReference type="Proteomes" id="UP000654482">
    <property type="component" value="Unassembled WGS sequence"/>
</dbReference>
<dbReference type="GO" id="GO:0015288">
    <property type="term" value="F:porin activity"/>
    <property type="evidence" value="ECO:0007669"/>
    <property type="project" value="InterPro"/>
</dbReference>
<organism evidence="5 6">
    <name type="scientific">Lusitaniella coriacea LEGE 07157</name>
    <dbReference type="NCBI Taxonomy" id="945747"/>
    <lineage>
        <taxon>Bacteria</taxon>
        <taxon>Bacillati</taxon>
        <taxon>Cyanobacteriota</taxon>
        <taxon>Cyanophyceae</taxon>
        <taxon>Spirulinales</taxon>
        <taxon>Lusitaniellaceae</taxon>
        <taxon>Lusitaniella</taxon>
    </lineage>
</organism>
<dbReference type="PROSITE" id="PS51272">
    <property type="entry name" value="SLH"/>
    <property type="match status" value="1"/>
</dbReference>
<dbReference type="InterPro" id="IPR001119">
    <property type="entry name" value="SLH_dom"/>
</dbReference>
<gene>
    <name evidence="5" type="ORF">IQ249_16195</name>
</gene>
<dbReference type="PANTHER" id="PTHR43308">
    <property type="entry name" value="OUTER MEMBRANE PROTEIN ALPHA-RELATED"/>
    <property type="match status" value="1"/>
</dbReference>
<reference evidence="5" key="1">
    <citation type="submission" date="2020-10" db="EMBL/GenBank/DDBJ databases">
        <authorList>
            <person name="Castelo-Branco R."/>
            <person name="Eusebio N."/>
            <person name="Adriana R."/>
            <person name="Vieira A."/>
            <person name="Brugerolle De Fraissinette N."/>
            <person name="Rezende De Castro R."/>
            <person name="Schneider M.P."/>
            <person name="Vasconcelos V."/>
            <person name="Leao P.N."/>
        </authorList>
    </citation>
    <scope>NUCLEOTIDE SEQUENCE</scope>
    <source>
        <strain evidence="5">LEGE 07157</strain>
    </source>
</reference>
<dbReference type="InterPro" id="IPR047684">
    <property type="entry name" value="Por_som-like"/>
</dbReference>
<dbReference type="Gene3D" id="2.40.160.180">
    <property type="entry name" value="Carbohydrate-selective porin OprB"/>
    <property type="match status" value="1"/>
</dbReference>
<evidence type="ECO:0000256" key="1">
    <source>
        <dbReference type="ARBA" id="ARBA00008769"/>
    </source>
</evidence>
<dbReference type="GO" id="GO:0008643">
    <property type="term" value="P:carbohydrate transport"/>
    <property type="evidence" value="ECO:0007669"/>
    <property type="project" value="InterPro"/>
</dbReference>
<evidence type="ECO:0000256" key="3">
    <source>
        <dbReference type="SAM" id="Coils"/>
    </source>
</evidence>
<dbReference type="GO" id="GO:0016020">
    <property type="term" value="C:membrane"/>
    <property type="evidence" value="ECO:0007669"/>
    <property type="project" value="InterPro"/>
</dbReference>
<comment type="similarity">
    <text evidence="1 2">Belongs to the OprB family.</text>
</comment>
<feature type="coiled-coil region" evidence="3">
    <location>
        <begin position="80"/>
        <end position="114"/>
    </location>
</feature>
<accession>A0A8J7DXT9</accession>
<proteinExistence type="inferred from homology"/>
<dbReference type="NCBIfam" id="NF033921">
    <property type="entry name" value="por_somb"/>
    <property type="match status" value="1"/>
</dbReference>